<keyword evidence="1" id="KW-0472">Membrane</keyword>
<feature type="non-terminal residue" evidence="2">
    <location>
        <position position="193"/>
    </location>
</feature>
<feature type="transmembrane region" description="Helical" evidence="1">
    <location>
        <begin position="175"/>
        <end position="192"/>
    </location>
</feature>
<evidence type="ECO:0000313" key="3">
    <source>
        <dbReference type="Proteomes" id="UP000807306"/>
    </source>
</evidence>
<evidence type="ECO:0000313" key="2">
    <source>
        <dbReference type="EMBL" id="KAF9534081.1"/>
    </source>
</evidence>
<keyword evidence="1" id="KW-0812">Transmembrane</keyword>
<proteinExistence type="predicted"/>
<keyword evidence="3" id="KW-1185">Reference proteome</keyword>
<feature type="transmembrane region" description="Helical" evidence="1">
    <location>
        <begin position="120"/>
        <end position="144"/>
    </location>
</feature>
<reference evidence="2" key="1">
    <citation type="submission" date="2020-11" db="EMBL/GenBank/DDBJ databases">
        <authorList>
            <consortium name="DOE Joint Genome Institute"/>
            <person name="Ahrendt S."/>
            <person name="Riley R."/>
            <person name="Andreopoulos W."/>
            <person name="Labutti K."/>
            <person name="Pangilinan J."/>
            <person name="Ruiz-Duenas F.J."/>
            <person name="Barrasa J.M."/>
            <person name="Sanchez-Garcia M."/>
            <person name="Camarero S."/>
            <person name="Miyauchi S."/>
            <person name="Serrano A."/>
            <person name="Linde D."/>
            <person name="Babiker R."/>
            <person name="Drula E."/>
            <person name="Ayuso-Fernandez I."/>
            <person name="Pacheco R."/>
            <person name="Padilla G."/>
            <person name="Ferreira P."/>
            <person name="Barriuso J."/>
            <person name="Kellner H."/>
            <person name="Castanera R."/>
            <person name="Alfaro M."/>
            <person name="Ramirez L."/>
            <person name="Pisabarro A.G."/>
            <person name="Kuo A."/>
            <person name="Tritt A."/>
            <person name="Lipzen A."/>
            <person name="He G."/>
            <person name="Yan M."/>
            <person name="Ng V."/>
            <person name="Cullen D."/>
            <person name="Martin F."/>
            <person name="Rosso M.-N."/>
            <person name="Henrissat B."/>
            <person name="Hibbett D."/>
            <person name="Martinez A.T."/>
            <person name="Grigoriev I.V."/>
        </authorList>
    </citation>
    <scope>NUCLEOTIDE SEQUENCE</scope>
    <source>
        <strain evidence="2">CBS 506.95</strain>
    </source>
</reference>
<feature type="transmembrane region" description="Helical" evidence="1">
    <location>
        <begin position="83"/>
        <end position="108"/>
    </location>
</feature>
<evidence type="ECO:0000256" key="1">
    <source>
        <dbReference type="SAM" id="Phobius"/>
    </source>
</evidence>
<gene>
    <name evidence="2" type="ORF">CPB83DRAFT_730261</name>
</gene>
<keyword evidence="1" id="KW-1133">Transmembrane helix</keyword>
<dbReference type="AlphaFoldDB" id="A0A9P6ERT4"/>
<sequence length="193" mass="22500">MAVIWGFNLSEMRWNAFSHRNMFDRRWHLRKERFILYQVAMLVALVAECVATYSLSKYENHQTHIENMSNRTAAVHNNDLIDAAIVTIVFCVMVATIFGADFFFLVFWPRRRYPGWYNTIKKLLAVIITLGMAVAALVSTIVVATRSAYITGVDDATTRSYTDVYFRPPLTYRHFWQNILWVVMLWLAFIATV</sequence>
<organism evidence="2 3">
    <name type="scientific">Crepidotus variabilis</name>
    <dbReference type="NCBI Taxonomy" id="179855"/>
    <lineage>
        <taxon>Eukaryota</taxon>
        <taxon>Fungi</taxon>
        <taxon>Dikarya</taxon>
        <taxon>Basidiomycota</taxon>
        <taxon>Agaricomycotina</taxon>
        <taxon>Agaricomycetes</taxon>
        <taxon>Agaricomycetidae</taxon>
        <taxon>Agaricales</taxon>
        <taxon>Agaricineae</taxon>
        <taxon>Crepidotaceae</taxon>
        <taxon>Crepidotus</taxon>
    </lineage>
</organism>
<feature type="transmembrane region" description="Helical" evidence="1">
    <location>
        <begin position="34"/>
        <end position="55"/>
    </location>
</feature>
<dbReference type="OrthoDB" id="3596006at2759"/>
<accession>A0A9P6ERT4</accession>
<protein>
    <submittedName>
        <fullName evidence="2">Uncharacterized protein</fullName>
    </submittedName>
</protein>
<comment type="caution">
    <text evidence="2">The sequence shown here is derived from an EMBL/GenBank/DDBJ whole genome shotgun (WGS) entry which is preliminary data.</text>
</comment>
<name>A0A9P6ERT4_9AGAR</name>
<dbReference type="EMBL" id="MU157827">
    <property type="protein sequence ID" value="KAF9534081.1"/>
    <property type="molecule type" value="Genomic_DNA"/>
</dbReference>
<dbReference type="Proteomes" id="UP000807306">
    <property type="component" value="Unassembled WGS sequence"/>
</dbReference>